<evidence type="ECO:0000313" key="3">
    <source>
        <dbReference type="Proteomes" id="UP000569329"/>
    </source>
</evidence>
<sequence length="100" mass="10349">MVAGGVVLMLAGAVVLTSSALALSRANPTAVLPRWSNPPRQPVRARLLRGAGAGLAVYGSILLSSLFGYWSVGLIAVAFAGVLGVHGQHNRQVRTACRTE</sequence>
<keyword evidence="1" id="KW-0472">Membrane</keyword>
<evidence type="ECO:0000256" key="1">
    <source>
        <dbReference type="SAM" id="Phobius"/>
    </source>
</evidence>
<keyword evidence="1" id="KW-0812">Transmembrane</keyword>
<accession>A0A839DUH3</accession>
<protein>
    <submittedName>
        <fullName evidence="2">Uncharacterized protein</fullName>
    </submittedName>
</protein>
<keyword evidence="3" id="KW-1185">Reference proteome</keyword>
<feature type="transmembrane region" description="Helical" evidence="1">
    <location>
        <begin position="67"/>
        <end position="85"/>
    </location>
</feature>
<name>A0A839DUH3_9PSEU</name>
<comment type="caution">
    <text evidence="2">The sequence shown here is derived from an EMBL/GenBank/DDBJ whole genome shotgun (WGS) entry which is preliminary data.</text>
</comment>
<reference evidence="2 3" key="1">
    <citation type="submission" date="2020-07" db="EMBL/GenBank/DDBJ databases">
        <title>Sequencing the genomes of 1000 actinobacteria strains.</title>
        <authorList>
            <person name="Klenk H.-P."/>
        </authorList>
    </citation>
    <scope>NUCLEOTIDE SEQUENCE [LARGE SCALE GENOMIC DNA]</scope>
    <source>
        <strain evidence="2 3">DSM 45975</strain>
    </source>
</reference>
<evidence type="ECO:0000313" key="2">
    <source>
        <dbReference type="EMBL" id="MBA8823916.1"/>
    </source>
</evidence>
<keyword evidence="1" id="KW-1133">Transmembrane helix</keyword>
<dbReference type="AlphaFoldDB" id="A0A839DUH3"/>
<dbReference type="Proteomes" id="UP000569329">
    <property type="component" value="Unassembled WGS sequence"/>
</dbReference>
<proteinExistence type="predicted"/>
<gene>
    <name evidence="2" type="ORF">FHX42_001245</name>
</gene>
<dbReference type="EMBL" id="JACGWZ010000001">
    <property type="protein sequence ID" value="MBA8823916.1"/>
    <property type="molecule type" value="Genomic_DNA"/>
</dbReference>
<organism evidence="2 3">
    <name type="scientific">Halosaccharopolyspora lacisalsi</name>
    <dbReference type="NCBI Taxonomy" id="1000566"/>
    <lineage>
        <taxon>Bacteria</taxon>
        <taxon>Bacillati</taxon>
        <taxon>Actinomycetota</taxon>
        <taxon>Actinomycetes</taxon>
        <taxon>Pseudonocardiales</taxon>
        <taxon>Pseudonocardiaceae</taxon>
        <taxon>Halosaccharopolyspora</taxon>
    </lineage>
</organism>
<dbReference type="RefSeq" id="WP_182543122.1">
    <property type="nucleotide sequence ID" value="NZ_JACGWZ010000001.1"/>
</dbReference>